<feature type="domain" description="Xylose isomerase-like TIM barrel" evidence="1">
    <location>
        <begin position="180"/>
        <end position="263"/>
    </location>
</feature>
<sequence>MTNIQIGLSTASVYPENTEAAFRYAAEIGYDGVELMVWAEPASQNLATVRSYVRRYDMPVLAVHAPCLLISQRVWGADPVAKLDRSVRTAEELGAETVVVHPPFRWQRRYADGFAEQVAELEERSRVIVAVENMFPMRADTLFGRGERAVRRLERRGGPGRGLTAFSPSYDPTDVGFRNYTLDLSHTATAGTDALALAERMGSGLAHLHLADGRGAAHDEHLVPGDGTQPCAELCDRLLQSGFRGHVVAEINTQTAKTAQERAVMLRRTLTFARAHCGGRPVAGANQN</sequence>
<accession>A0ABV8DU79</accession>
<dbReference type="GO" id="GO:0016853">
    <property type="term" value="F:isomerase activity"/>
    <property type="evidence" value="ECO:0007669"/>
    <property type="project" value="UniProtKB-KW"/>
</dbReference>
<dbReference type="SUPFAM" id="SSF51658">
    <property type="entry name" value="Xylose isomerase-like"/>
    <property type="match status" value="1"/>
</dbReference>
<dbReference type="Gene3D" id="3.20.20.150">
    <property type="entry name" value="Divalent-metal-dependent TIM barrel enzymes"/>
    <property type="match status" value="1"/>
</dbReference>
<dbReference type="InterPro" id="IPR050312">
    <property type="entry name" value="IolE/XylAMocC-like"/>
</dbReference>
<dbReference type="PANTHER" id="PTHR12110:SF47">
    <property type="match status" value="1"/>
</dbReference>
<reference evidence="3" key="1">
    <citation type="journal article" date="2019" name="Int. J. Syst. Evol. Microbiol.">
        <title>The Global Catalogue of Microorganisms (GCM) 10K type strain sequencing project: providing services to taxonomists for standard genome sequencing and annotation.</title>
        <authorList>
            <consortium name="The Broad Institute Genomics Platform"/>
            <consortium name="The Broad Institute Genome Sequencing Center for Infectious Disease"/>
            <person name="Wu L."/>
            <person name="Ma J."/>
        </authorList>
    </citation>
    <scope>NUCLEOTIDE SEQUENCE [LARGE SCALE GENOMIC DNA]</scope>
    <source>
        <strain evidence="3">CGMCC 4.7330</strain>
    </source>
</reference>
<organism evidence="2 3">
    <name type="scientific">Nocardia jiangsuensis</name>
    <dbReference type="NCBI Taxonomy" id="1691563"/>
    <lineage>
        <taxon>Bacteria</taxon>
        <taxon>Bacillati</taxon>
        <taxon>Actinomycetota</taxon>
        <taxon>Actinomycetes</taxon>
        <taxon>Mycobacteriales</taxon>
        <taxon>Nocardiaceae</taxon>
        <taxon>Nocardia</taxon>
    </lineage>
</organism>
<keyword evidence="3" id="KW-1185">Reference proteome</keyword>
<dbReference type="InterPro" id="IPR013022">
    <property type="entry name" value="Xyl_isomerase-like_TIM-brl"/>
</dbReference>
<comment type="caution">
    <text evidence="2">The sequence shown here is derived from an EMBL/GenBank/DDBJ whole genome shotgun (WGS) entry which is preliminary data.</text>
</comment>
<gene>
    <name evidence="2" type="ORF">ACFO0B_14605</name>
</gene>
<dbReference type="RefSeq" id="WP_378612969.1">
    <property type="nucleotide sequence ID" value="NZ_JBHSAX010000014.1"/>
</dbReference>
<dbReference type="EMBL" id="JBHSAX010000014">
    <property type="protein sequence ID" value="MFC3963220.1"/>
    <property type="molecule type" value="Genomic_DNA"/>
</dbReference>
<dbReference type="Pfam" id="PF01261">
    <property type="entry name" value="AP_endonuc_2"/>
    <property type="match status" value="2"/>
</dbReference>
<dbReference type="Proteomes" id="UP001595696">
    <property type="component" value="Unassembled WGS sequence"/>
</dbReference>
<dbReference type="PANTHER" id="PTHR12110">
    <property type="entry name" value="HYDROXYPYRUVATE ISOMERASE"/>
    <property type="match status" value="1"/>
</dbReference>
<evidence type="ECO:0000313" key="3">
    <source>
        <dbReference type="Proteomes" id="UP001595696"/>
    </source>
</evidence>
<evidence type="ECO:0000313" key="2">
    <source>
        <dbReference type="EMBL" id="MFC3963220.1"/>
    </source>
</evidence>
<keyword evidence="2" id="KW-0413">Isomerase</keyword>
<dbReference type="InterPro" id="IPR036237">
    <property type="entry name" value="Xyl_isomerase-like_sf"/>
</dbReference>
<evidence type="ECO:0000259" key="1">
    <source>
        <dbReference type="Pfam" id="PF01261"/>
    </source>
</evidence>
<feature type="domain" description="Xylose isomerase-like TIM barrel" evidence="1">
    <location>
        <begin position="22"/>
        <end position="152"/>
    </location>
</feature>
<protein>
    <submittedName>
        <fullName evidence="2">Sugar phosphate isomerase/epimerase family protein</fullName>
    </submittedName>
</protein>
<proteinExistence type="predicted"/>
<name>A0ABV8DU79_9NOCA</name>